<keyword evidence="5 6" id="KW-0539">Nucleus</keyword>
<dbReference type="EMBL" id="MK637075">
    <property type="protein sequence ID" value="QCF47226.1"/>
    <property type="molecule type" value="mRNA"/>
</dbReference>
<evidence type="ECO:0000313" key="9">
    <source>
        <dbReference type="EMBL" id="QCF47226.1"/>
    </source>
</evidence>
<evidence type="ECO:0000256" key="1">
    <source>
        <dbReference type="ARBA" id="ARBA00004123"/>
    </source>
</evidence>
<dbReference type="GO" id="GO:0000981">
    <property type="term" value="F:DNA-binding transcription factor activity, RNA polymerase II-specific"/>
    <property type="evidence" value="ECO:0007669"/>
    <property type="project" value="InterPro"/>
</dbReference>
<comment type="similarity">
    <text evidence="2">Belongs to the Abd-B homeobox family.</text>
</comment>
<sequence>MNPYAFRGWHLPTAYSEPSNCDRNYPVYPASWTSSYFSSPTAVYPFQSDNTTKQPTNNDWKLQSVCATTPDSNNTLNRDANTLAKQGYEGLLYKGNSCRGDVELSVREDCPRNCCTITCTCNSQQRLNVLDNSWRGSDMSASLDFNKTPSVSPYQSFYQRDMQQSIHLPSTSIAPTTVTLRKRRRPYSKFQIAELEREYNGSTYVSKSRRWELSQLINLSERQIKIWFQNRRIKAKKIIKRDDINPQVSHMGMPS</sequence>
<dbReference type="InterPro" id="IPR046333">
    <property type="entry name" value="HXA10/ABDB-like"/>
</dbReference>
<dbReference type="PROSITE" id="PS50071">
    <property type="entry name" value="HOMEOBOX_2"/>
    <property type="match status" value="1"/>
</dbReference>
<feature type="DNA-binding region" description="Homeobox" evidence="6">
    <location>
        <begin position="180"/>
        <end position="239"/>
    </location>
</feature>
<dbReference type="PRINTS" id="PR00024">
    <property type="entry name" value="HOMEOBOX"/>
</dbReference>
<name>A0A4D6QHI0_9GAST</name>
<keyword evidence="4 6" id="KW-0371">Homeobox</keyword>
<dbReference type="PANTHER" id="PTHR45874">
    <property type="entry name" value="HOMEOBOX PROTEIN ABDOMINAL-B"/>
    <property type="match status" value="1"/>
</dbReference>
<dbReference type="CDD" id="cd00086">
    <property type="entry name" value="homeodomain"/>
    <property type="match status" value="1"/>
</dbReference>
<dbReference type="Gene3D" id="1.10.10.60">
    <property type="entry name" value="Homeodomain-like"/>
    <property type="match status" value="1"/>
</dbReference>
<dbReference type="InterPro" id="IPR001356">
    <property type="entry name" value="HD"/>
</dbReference>
<organism evidence="9">
    <name type="scientific">Lottia goshimai</name>
    <dbReference type="NCBI Taxonomy" id="1824450"/>
    <lineage>
        <taxon>Eukaryota</taxon>
        <taxon>Metazoa</taxon>
        <taxon>Spiralia</taxon>
        <taxon>Lophotrochozoa</taxon>
        <taxon>Mollusca</taxon>
        <taxon>Gastropoda</taxon>
        <taxon>Patellogastropoda</taxon>
        <taxon>Lottioidea</taxon>
        <taxon>Lottiidae</taxon>
        <taxon>Lottia</taxon>
    </lineage>
</organism>
<dbReference type="SMART" id="SM00389">
    <property type="entry name" value="HOX"/>
    <property type="match status" value="1"/>
</dbReference>
<dbReference type="SUPFAM" id="SSF46689">
    <property type="entry name" value="Homeodomain-like"/>
    <property type="match status" value="1"/>
</dbReference>
<dbReference type="InterPro" id="IPR020479">
    <property type="entry name" value="HD_metazoa"/>
</dbReference>
<proteinExistence type="evidence at transcript level"/>
<evidence type="ECO:0000256" key="6">
    <source>
        <dbReference type="PROSITE-ProRule" id="PRU00108"/>
    </source>
</evidence>
<accession>A0A4D6QHI0</accession>
<dbReference type="AlphaFoldDB" id="A0A4D6QHI0"/>
<dbReference type="InterPro" id="IPR017970">
    <property type="entry name" value="Homeobox_CS"/>
</dbReference>
<evidence type="ECO:0000256" key="5">
    <source>
        <dbReference type="ARBA" id="ARBA00023242"/>
    </source>
</evidence>
<dbReference type="Pfam" id="PF00046">
    <property type="entry name" value="Homeodomain"/>
    <property type="match status" value="1"/>
</dbReference>
<dbReference type="PANTHER" id="PTHR45874:SF4">
    <property type="entry name" value="HOMEOBOX PROTEIN ABDOMINAL-B"/>
    <property type="match status" value="1"/>
</dbReference>
<dbReference type="GO" id="GO:0000978">
    <property type="term" value="F:RNA polymerase II cis-regulatory region sequence-specific DNA binding"/>
    <property type="evidence" value="ECO:0007669"/>
    <property type="project" value="TreeGrafter"/>
</dbReference>
<evidence type="ECO:0000256" key="3">
    <source>
        <dbReference type="ARBA" id="ARBA00023125"/>
    </source>
</evidence>
<dbReference type="GO" id="GO:0005634">
    <property type="term" value="C:nucleus"/>
    <property type="evidence" value="ECO:0007669"/>
    <property type="project" value="UniProtKB-SubCell"/>
</dbReference>
<evidence type="ECO:0000259" key="8">
    <source>
        <dbReference type="PROSITE" id="PS50071"/>
    </source>
</evidence>
<dbReference type="InterPro" id="IPR009057">
    <property type="entry name" value="Homeodomain-like_sf"/>
</dbReference>
<evidence type="ECO:0000256" key="4">
    <source>
        <dbReference type="ARBA" id="ARBA00023155"/>
    </source>
</evidence>
<evidence type="ECO:0000256" key="7">
    <source>
        <dbReference type="RuleBase" id="RU000682"/>
    </source>
</evidence>
<reference evidence="9" key="1">
    <citation type="submission" date="2019-03" db="EMBL/GenBank/DDBJ databases">
        <title>Dorsoventral dissociation of Hox gene expression underpins diversification of mollusks.</title>
        <authorList>
            <person name="Huan P."/>
            <person name="Wang Q."/>
            <person name="Tan S."/>
            <person name="Liu B."/>
        </authorList>
    </citation>
    <scope>NUCLEOTIDE SEQUENCE</scope>
</reference>
<comment type="subcellular location">
    <subcellularLocation>
        <location evidence="1 6 7">Nucleus</location>
    </subcellularLocation>
</comment>
<dbReference type="PROSITE" id="PS00027">
    <property type="entry name" value="HOMEOBOX_1"/>
    <property type="match status" value="1"/>
</dbReference>
<feature type="domain" description="Homeobox" evidence="8">
    <location>
        <begin position="178"/>
        <end position="238"/>
    </location>
</feature>
<evidence type="ECO:0000256" key="2">
    <source>
        <dbReference type="ARBA" id="ARBA00006317"/>
    </source>
</evidence>
<protein>
    <submittedName>
        <fullName evidence="9">Post1</fullName>
    </submittedName>
</protein>
<keyword evidence="3 6" id="KW-0238">DNA-binding</keyword>